<accession>A0A1Y1VKG3</accession>
<gene>
    <name evidence="1" type="ORF">BCR36DRAFT_261451</name>
</gene>
<reference evidence="1 2" key="1">
    <citation type="submission" date="2016-08" db="EMBL/GenBank/DDBJ databases">
        <title>Genomes of anaerobic fungi encode conserved fungal cellulosomes for biomass hydrolysis.</title>
        <authorList>
            <consortium name="DOE Joint Genome Institute"/>
            <person name="Haitjema C.H."/>
            <person name="Gilmore S.P."/>
            <person name="Henske J.K."/>
            <person name="Solomon K.V."/>
            <person name="De Groot R."/>
            <person name="Kuo A."/>
            <person name="Mondo S.J."/>
            <person name="Salamov A.A."/>
            <person name="Labutti K."/>
            <person name="Zhao Z."/>
            <person name="Chiniquy J."/>
            <person name="Barry K."/>
            <person name="Brewer H.M."/>
            <person name="Purvine S.O."/>
            <person name="Wright A.T."/>
            <person name="Boxma B."/>
            <person name="Van Alen T."/>
            <person name="Hackstein J.H."/>
            <person name="Baker S.E."/>
            <person name="Grigoriev I.V."/>
            <person name="O'Malley M.A."/>
        </authorList>
    </citation>
    <scope>NUCLEOTIDE SEQUENCE [LARGE SCALE GENOMIC DNA]</scope>
    <source>
        <strain evidence="2">finn</strain>
    </source>
</reference>
<evidence type="ECO:0000313" key="2">
    <source>
        <dbReference type="Proteomes" id="UP000193719"/>
    </source>
</evidence>
<dbReference type="EMBL" id="MCFH01000005">
    <property type="protein sequence ID" value="ORX57868.1"/>
    <property type="molecule type" value="Genomic_DNA"/>
</dbReference>
<proteinExistence type="predicted"/>
<name>A0A1Y1VKG3_9FUNG</name>
<sequence>MQFYLDYLITILQDQNLIKQLNIFQNSEDFNKVINFLSTLSQHTEQTQIQDFGLQSMDILNYTTKASLTRDKYDLDLDDPELMNIGVDDYLIDLPNNNLLNQSTMTQPVLPKLEFVSQPVFNPCEEIIDEIIDDNDGNIN</sequence>
<organism evidence="1 2">
    <name type="scientific">Piromyces finnis</name>
    <dbReference type="NCBI Taxonomy" id="1754191"/>
    <lineage>
        <taxon>Eukaryota</taxon>
        <taxon>Fungi</taxon>
        <taxon>Fungi incertae sedis</taxon>
        <taxon>Chytridiomycota</taxon>
        <taxon>Chytridiomycota incertae sedis</taxon>
        <taxon>Neocallimastigomycetes</taxon>
        <taxon>Neocallimastigales</taxon>
        <taxon>Neocallimastigaceae</taxon>
        <taxon>Piromyces</taxon>
    </lineage>
</organism>
<protein>
    <submittedName>
        <fullName evidence="1">Uncharacterized protein</fullName>
    </submittedName>
</protein>
<dbReference type="OrthoDB" id="2140736at2759"/>
<dbReference type="Proteomes" id="UP000193719">
    <property type="component" value="Unassembled WGS sequence"/>
</dbReference>
<dbReference type="AlphaFoldDB" id="A0A1Y1VKG3"/>
<evidence type="ECO:0000313" key="1">
    <source>
        <dbReference type="EMBL" id="ORX57868.1"/>
    </source>
</evidence>
<keyword evidence="2" id="KW-1185">Reference proteome</keyword>
<reference evidence="1 2" key="2">
    <citation type="submission" date="2016-08" db="EMBL/GenBank/DDBJ databases">
        <title>Pervasive Adenine N6-methylation of Active Genes in Fungi.</title>
        <authorList>
            <consortium name="DOE Joint Genome Institute"/>
            <person name="Mondo S.J."/>
            <person name="Dannebaum R.O."/>
            <person name="Kuo R.C."/>
            <person name="Labutti K."/>
            <person name="Haridas S."/>
            <person name="Kuo A."/>
            <person name="Salamov A."/>
            <person name="Ahrendt S.R."/>
            <person name="Lipzen A."/>
            <person name="Sullivan W."/>
            <person name="Andreopoulos W.B."/>
            <person name="Clum A."/>
            <person name="Lindquist E."/>
            <person name="Daum C."/>
            <person name="Ramamoorthy G.K."/>
            <person name="Gryganskyi A."/>
            <person name="Culley D."/>
            <person name="Magnuson J.K."/>
            <person name="James T.Y."/>
            <person name="O'Malley M.A."/>
            <person name="Stajich J.E."/>
            <person name="Spatafora J.W."/>
            <person name="Visel A."/>
            <person name="Grigoriev I.V."/>
        </authorList>
    </citation>
    <scope>NUCLEOTIDE SEQUENCE [LARGE SCALE GENOMIC DNA]</scope>
    <source>
        <strain evidence="2">finn</strain>
    </source>
</reference>
<comment type="caution">
    <text evidence="1">The sequence shown here is derived from an EMBL/GenBank/DDBJ whole genome shotgun (WGS) entry which is preliminary data.</text>
</comment>
<feature type="non-terminal residue" evidence="1">
    <location>
        <position position="140"/>
    </location>
</feature>